<dbReference type="PANTHER" id="PTHR48105">
    <property type="entry name" value="THIOREDOXIN REDUCTASE 1-RELATED-RELATED"/>
    <property type="match status" value="1"/>
</dbReference>
<dbReference type="NCBIfam" id="TIGR01292">
    <property type="entry name" value="TRX_reduct"/>
    <property type="match status" value="1"/>
</dbReference>
<gene>
    <name evidence="10" type="primary">trxB</name>
    <name evidence="10" type="ORF">D9V79_00995</name>
</gene>
<evidence type="ECO:0000256" key="6">
    <source>
        <dbReference type="ARBA" id="ARBA00023284"/>
    </source>
</evidence>
<dbReference type="PRINTS" id="PR00469">
    <property type="entry name" value="PNDRDTASEII"/>
</dbReference>
<keyword evidence="6 7" id="KW-0676">Redox-active center</keyword>
<evidence type="ECO:0000256" key="8">
    <source>
        <dbReference type="RuleBase" id="RU003881"/>
    </source>
</evidence>
<dbReference type="SUPFAM" id="SSF51905">
    <property type="entry name" value="FAD/NAD(P)-binding domain"/>
    <property type="match status" value="1"/>
</dbReference>
<dbReference type="AlphaFoldDB" id="A0A4D6YKN3"/>
<dbReference type="InterPro" id="IPR023753">
    <property type="entry name" value="FAD/NAD-binding_dom"/>
</dbReference>
<protein>
    <recommendedName>
        <fullName evidence="7">Thioredoxin reductase</fullName>
        <ecNumber evidence="7">1.8.1.9</ecNumber>
    </recommendedName>
</protein>
<comment type="catalytic activity">
    <reaction evidence="7">
        <text>[thioredoxin]-dithiol + NADP(+) = [thioredoxin]-disulfide + NADPH + H(+)</text>
        <dbReference type="Rhea" id="RHEA:20345"/>
        <dbReference type="Rhea" id="RHEA-COMP:10698"/>
        <dbReference type="Rhea" id="RHEA-COMP:10700"/>
        <dbReference type="ChEBI" id="CHEBI:15378"/>
        <dbReference type="ChEBI" id="CHEBI:29950"/>
        <dbReference type="ChEBI" id="CHEBI:50058"/>
        <dbReference type="ChEBI" id="CHEBI:57783"/>
        <dbReference type="ChEBI" id="CHEBI:58349"/>
        <dbReference type="EC" id="1.8.1.9"/>
    </reaction>
</comment>
<dbReference type="EMBL" id="CP032998">
    <property type="protein sequence ID" value="QCI26544.1"/>
    <property type="molecule type" value="Genomic_DNA"/>
</dbReference>
<sequence>MLHKKLIIIGSGPAGYTAAIYASRANLKPILITGMQKGGQLITTNQIENWPGRFEKTTGLELMHDMEQHAIKLKTIIVPDQVLKIKFSYPKLRIFCEEHQYTSYALIIATGSSPRYLNLPSEKKFLGKGISTCATCDGFFYKDKIVAVVGGGNTAIEETLYLSNIASKVYLIHRRNVFKAEKILVNRLKEKIKYGKIILYTPYTIKDIYGNTQGISYINIVSNNHVKSINISALFVAIGSIPNTQIFENNIKTQNGYIQTNIYNNQYHTQTNIPGVFAAGDVSDYIYKQAITSSASGCMAALDAERYLNCLNFKN</sequence>
<evidence type="ECO:0000256" key="2">
    <source>
        <dbReference type="ARBA" id="ARBA00022630"/>
    </source>
</evidence>
<comment type="cofactor">
    <cofactor evidence="8">
        <name>FAD</name>
        <dbReference type="ChEBI" id="CHEBI:57692"/>
    </cofactor>
    <text evidence="8">Binds 1 FAD per subunit.</text>
</comment>
<dbReference type="GO" id="GO:0005737">
    <property type="term" value="C:cytoplasm"/>
    <property type="evidence" value="ECO:0007669"/>
    <property type="project" value="InterPro"/>
</dbReference>
<organism evidence="10 11">
    <name type="scientific">Buchnera aphidicola</name>
    <name type="common">Stegophylla sp.</name>
    <dbReference type="NCBI Taxonomy" id="2315800"/>
    <lineage>
        <taxon>Bacteria</taxon>
        <taxon>Pseudomonadati</taxon>
        <taxon>Pseudomonadota</taxon>
        <taxon>Gammaproteobacteria</taxon>
        <taxon>Enterobacterales</taxon>
        <taxon>Erwiniaceae</taxon>
        <taxon>Buchnera</taxon>
    </lineage>
</organism>
<accession>A0A4D6YKN3</accession>
<dbReference type="InterPro" id="IPR005982">
    <property type="entry name" value="Thioredox_Rdtase"/>
</dbReference>
<dbReference type="PRINTS" id="PR00368">
    <property type="entry name" value="FADPNR"/>
</dbReference>
<dbReference type="Pfam" id="PF07992">
    <property type="entry name" value="Pyr_redox_2"/>
    <property type="match status" value="1"/>
</dbReference>
<dbReference type="GO" id="GO:0004791">
    <property type="term" value="F:thioredoxin-disulfide reductase (NADPH) activity"/>
    <property type="evidence" value="ECO:0007669"/>
    <property type="project" value="UniProtKB-UniRule"/>
</dbReference>
<keyword evidence="11" id="KW-1185">Reference proteome</keyword>
<dbReference type="InterPro" id="IPR008255">
    <property type="entry name" value="Pyr_nucl-diS_OxRdtase_2_AS"/>
</dbReference>
<keyword evidence="2 7" id="KW-0285">Flavoprotein</keyword>
<proteinExistence type="inferred from homology"/>
<evidence type="ECO:0000256" key="4">
    <source>
        <dbReference type="ARBA" id="ARBA00023002"/>
    </source>
</evidence>
<keyword evidence="4 7" id="KW-0560">Oxidoreductase</keyword>
<comment type="subunit">
    <text evidence="7">Homodimer.</text>
</comment>
<evidence type="ECO:0000256" key="3">
    <source>
        <dbReference type="ARBA" id="ARBA00022827"/>
    </source>
</evidence>
<keyword evidence="3 7" id="KW-0274">FAD</keyword>
<evidence type="ECO:0000256" key="5">
    <source>
        <dbReference type="ARBA" id="ARBA00023157"/>
    </source>
</evidence>
<dbReference type="OrthoDB" id="9806179at2"/>
<dbReference type="PROSITE" id="PS00573">
    <property type="entry name" value="PYRIDINE_REDOX_2"/>
    <property type="match status" value="1"/>
</dbReference>
<evidence type="ECO:0000256" key="1">
    <source>
        <dbReference type="ARBA" id="ARBA00009333"/>
    </source>
</evidence>
<dbReference type="EC" id="1.8.1.9" evidence="7"/>
<dbReference type="Gene3D" id="3.50.50.60">
    <property type="entry name" value="FAD/NAD(P)-binding domain"/>
    <property type="match status" value="2"/>
</dbReference>
<evidence type="ECO:0000256" key="7">
    <source>
        <dbReference type="RuleBase" id="RU003880"/>
    </source>
</evidence>
<reference evidence="10 11" key="1">
    <citation type="submission" date="2018-10" db="EMBL/GenBank/DDBJ databases">
        <title>Comparative functional genomics of the obligate endosymbiont Buchnera aphidicola.</title>
        <authorList>
            <person name="Chong R.A."/>
        </authorList>
    </citation>
    <scope>NUCLEOTIDE SEQUENCE [LARGE SCALE GENOMIC DNA]</scope>
    <source>
        <strain evidence="10 11">Ssp</strain>
    </source>
</reference>
<feature type="domain" description="FAD/NAD(P)-binding" evidence="9">
    <location>
        <begin position="5"/>
        <end position="297"/>
    </location>
</feature>
<dbReference type="GO" id="GO:0019430">
    <property type="term" value="P:removal of superoxide radicals"/>
    <property type="evidence" value="ECO:0007669"/>
    <property type="project" value="UniProtKB-UniRule"/>
</dbReference>
<evidence type="ECO:0000313" key="10">
    <source>
        <dbReference type="EMBL" id="QCI26544.1"/>
    </source>
</evidence>
<comment type="similarity">
    <text evidence="1 7">Belongs to the class-II pyridine nucleotide-disulfide oxidoreductase family.</text>
</comment>
<dbReference type="InterPro" id="IPR050097">
    <property type="entry name" value="Ferredoxin-NADP_redctase_2"/>
</dbReference>
<dbReference type="InterPro" id="IPR036188">
    <property type="entry name" value="FAD/NAD-bd_sf"/>
</dbReference>
<name>A0A4D6YKN3_9GAMM</name>
<evidence type="ECO:0000259" key="9">
    <source>
        <dbReference type="Pfam" id="PF07992"/>
    </source>
</evidence>
<dbReference type="Proteomes" id="UP000298636">
    <property type="component" value="Chromosome"/>
</dbReference>
<keyword evidence="5" id="KW-1015">Disulfide bond</keyword>
<evidence type="ECO:0000313" key="11">
    <source>
        <dbReference type="Proteomes" id="UP000298636"/>
    </source>
</evidence>
<keyword evidence="8" id="KW-0521">NADP</keyword>